<evidence type="ECO:0000256" key="1">
    <source>
        <dbReference type="ARBA" id="ARBA00004651"/>
    </source>
</evidence>
<dbReference type="PIRSF" id="PIRSF019239">
    <property type="entry name" value="MrpE"/>
    <property type="match status" value="1"/>
</dbReference>
<evidence type="ECO:0000256" key="6">
    <source>
        <dbReference type="SAM" id="Phobius"/>
    </source>
</evidence>
<keyword evidence="5 6" id="KW-0472">Membrane</keyword>
<organism evidence="7">
    <name type="scientific">marine sediment metagenome</name>
    <dbReference type="NCBI Taxonomy" id="412755"/>
    <lineage>
        <taxon>unclassified sequences</taxon>
        <taxon>metagenomes</taxon>
        <taxon>ecological metagenomes</taxon>
    </lineage>
</organism>
<feature type="transmembrane region" description="Helical" evidence="6">
    <location>
        <begin position="30"/>
        <end position="48"/>
    </location>
</feature>
<evidence type="ECO:0000256" key="5">
    <source>
        <dbReference type="ARBA" id="ARBA00023136"/>
    </source>
</evidence>
<gene>
    <name evidence="7" type="ORF">LCGC14_1577220</name>
</gene>
<dbReference type="Pfam" id="PF01899">
    <property type="entry name" value="MNHE"/>
    <property type="match status" value="1"/>
</dbReference>
<keyword evidence="4 6" id="KW-1133">Transmembrane helix</keyword>
<dbReference type="GO" id="GO:0005886">
    <property type="term" value="C:plasma membrane"/>
    <property type="evidence" value="ECO:0007669"/>
    <property type="project" value="UniProtKB-SubCell"/>
</dbReference>
<dbReference type="PANTHER" id="PTHR34584:SF1">
    <property type="entry name" value="NA(+)_H(+) ANTIPORTER SUBUNIT E1"/>
    <property type="match status" value="1"/>
</dbReference>
<evidence type="ECO:0000256" key="3">
    <source>
        <dbReference type="ARBA" id="ARBA00022692"/>
    </source>
</evidence>
<feature type="transmembrane region" description="Helical" evidence="6">
    <location>
        <begin position="57"/>
        <end position="76"/>
    </location>
</feature>
<keyword evidence="2" id="KW-1003">Cell membrane</keyword>
<protein>
    <recommendedName>
        <fullName evidence="8">Na+/H+ antiporter subunit E</fullName>
    </recommendedName>
</protein>
<name>A0A0F9IHX5_9ZZZZ</name>
<evidence type="ECO:0000313" key="7">
    <source>
        <dbReference type="EMBL" id="KKM27191.1"/>
    </source>
</evidence>
<comment type="subcellular location">
    <subcellularLocation>
        <location evidence="1">Cell membrane</location>
        <topology evidence="1">Multi-pass membrane protein</topology>
    </subcellularLocation>
</comment>
<reference evidence="7" key="1">
    <citation type="journal article" date="2015" name="Nature">
        <title>Complex archaea that bridge the gap between prokaryotes and eukaryotes.</title>
        <authorList>
            <person name="Spang A."/>
            <person name="Saw J.H."/>
            <person name="Jorgensen S.L."/>
            <person name="Zaremba-Niedzwiedzka K."/>
            <person name="Martijn J."/>
            <person name="Lind A.E."/>
            <person name="van Eijk R."/>
            <person name="Schleper C."/>
            <person name="Guy L."/>
            <person name="Ettema T.J."/>
        </authorList>
    </citation>
    <scope>NUCLEOTIDE SEQUENCE</scope>
</reference>
<dbReference type="EMBL" id="LAZR01012369">
    <property type="protein sequence ID" value="KKM27191.1"/>
    <property type="molecule type" value="Genomic_DNA"/>
</dbReference>
<dbReference type="GO" id="GO:0008324">
    <property type="term" value="F:monoatomic cation transmembrane transporter activity"/>
    <property type="evidence" value="ECO:0007669"/>
    <property type="project" value="InterPro"/>
</dbReference>
<proteinExistence type="predicted"/>
<dbReference type="AlphaFoldDB" id="A0A0F9IHX5"/>
<accession>A0A0F9IHX5</accession>
<dbReference type="InterPro" id="IPR002758">
    <property type="entry name" value="Cation_antiport_E"/>
</dbReference>
<comment type="caution">
    <text evidence="7">The sequence shown here is derived from an EMBL/GenBank/DDBJ whole genome shotgun (WGS) entry which is preliminary data.</text>
</comment>
<evidence type="ECO:0000256" key="2">
    <source>
        <dbReference type="ARBA" id="ARBA00022475"/>
    </source>
</evidence>
<dbReference type="PANTHER" id="PTHR34584">
    <property type="entry name" value="NA(+)/H(+) ANTIPORTER SUBUNIT E1"/>
    <property type="match status" value="1"/>
</dbReference>
<keyword evidence="3 6" id="KW-0812">Transmembrane</keyword>
<sequence length="161" mass="18543">MKWFMCLLAVFTLWMLLFWSVDPWVIGTGAFFALIVGTLLGAIFPDGLEKAFNPRRWLFALIYLPYFFYYCIKANFDVALRVIHPDVPIRPGIVKVRTTLTSEMAKTFLANSITLTPGTLTIDVDGQDMYIHWINVDIDDPAKRSAEICGRFEPLLRRIFE</sequence>
<evidence type="ECO:0000256" key="4">
    <source>
        <dbReference type="ARBA" id="ARBA00022989"/>
    </source>
</evidence>
<evidence type="ECO:0008006" key="8">
    <source>
        <dbReference type="Google" id="ProtNLM"/>
    </source>
</evidence>